<evidence type="ECO:0000256" key="1">
    <source>
        <dbReference type="ARBA" id="ARBA00006484"/>
    </source>
</evidence>
<dbReference type="InterPro" id="IPR057326">
    <property type="entry name" value="KR_dom"/>
</dbReference>
<dbReference type="Gene3D" id="3.40.50.720">
    <property type="entry name" value="NAD(P)-binding Rossmann-like Domain"/>
    <property type="match status" value="1"/>
</dbReference>
<keyword evidence="6" id="KW-1185">Reference proteome</keyword>
<dbReference type="PROSITE" id="PS00061">
    <property type="entry name" value="ADH_SHORT"/>
    <property type="match status" value="1"/>
</dbReference>
<dbReference type="EC" id="1.-.-.-" evidence="5"/>
<protein>
    <submittedName>
        <fullName evidence="5">SDR family oxidoreductase</fullName>
        <ecNumber evidence="5">1.-.-.-</ecNumber>
    </submittedName>
</protein>
<organism evidence="5 6">
    <name type="scientific">Brachybacterium rhamnosum</name>
    <dbReference type="NCBI Taxonomy" id="173361"/>
    <lineage>
        <taxon>Bacteria</taxon>
        <taxon>Bacillati</taxon>
        <taxon>Actinomycetota</taxon>
        <taxon>Actinomycetes</taxon>
        <taxon>Micrococcales</taxon>
        <taxon>Dermabacteraceae</taxon>
        <taxon>Brachybacterium</taxon>
    </lineage>
</organism>
<dbReference type="GO" id="GO:0016491">
    <property type="term" value="F:oxidoreductase activity"/>
    <property type="evidence" value="ECO:0007669"/>
    <property type="project" value="UniProtKB-KW"/>
</dbReference>
<feature type="domain" description="Ketoreductase" evidence="4">
    <location>
        <begin position="9"/>
        <end position="188"/>
    </location>
</feature>
<reference evidence="6" key="1">
    <citation type="journal article" date="2019" name="Int. J. Syst. Evol. Microbiol.">
        <title>The Global Catalogue of Microorganisms (GCM) 10K type strain sequencing project: providing services to taxonomists for standard genome sequencing and annotation.</title>
        <authorList>
            <consortium name="The Broad Institute Genomics Platform"/>
            <consortium name="The Broad Institute Genome Sequencing Center for Infectious Disease"/>
            <person name="Wu L."/>
            <person name="Ma J."/>
        </authorList>
    </citation>
    <scope>NUCLEOTIDE SEQUENCE [LARGE SCALE GENOMIC DNA]</scope>
    <source>
        <strain evidence="6">JCM 11650</strain>
    </source>
</reference>
<dbReference type="PANTHER" id="PTHR43115:SF4">
    <property type="entry name" value="DEHYDROGENASE_REDUCTASE SDR FAMILY MEMBER 11"/>
    <property type="match status" value="1"/>
</dbReference>
<dbReference type="PRINTS" id="PR00080">
    <property type="entry name" value="SDRFAMILY"/>
</dbReference>
<dbReference type="InterPro" id="IPR002347">
    <property type="entry name" value="SDR_fam"/>
</dbReference>
<dbReference type="InterPro" id="IPR020904">
    <property type="entry name" value="Sc_DH/Rdtase_CS"/>
</dbReference>
<dbReference type="RefSeq" id="WP_343904969.1">
    <property type="nucleotide sequence ID" value="NZ_BAAAIS010000003.1"/>
</dbReference>
<gene>
    <name evidence="5" type="ORF">ACFSDA_12035</name>
</gene>
<dbReference type="Proteomes" id="UP001597280">
    <property type="component" value="Unassembled WGS sequence"/>
</dbReference>
<keyword evidence="2 5" id="KW-0560">Oxidoreductase</keyword>
<evidence type="ECO:0000313" key="5">
    <source>
        <dbReference type="EMBL" id="MFD1835798.1"/>
    </source>
</evidence>
<dbReference type="InterPro" id="IPR036291">
    <property type="entry name" value="NAD(P)-bd_dom_sf"/>
</dbReference>
<evidence type="ECO:0000259" key="4">
    <source>
        <dbReference type="SMART" id="SM00822"/>
    </source>
</evidence>
<dbReference type="PANTHER" id="PTHR43115">
    <property type="entry name" value="DEHYDROGENASE/REDUCTASE SDR FAMILY MEMBER 11"/>
    <property type="match status" value="1"/>
</dbReference>
<sequence length="244" mass="25746">MAEKQSTSRVAVITGASSGIGAATARALAAQGYRIALLARRLDRIEALAAELDNGSIAVQADVTDRDALVAAAARVQEELGGADVLMNNAGTMLLGPFSSERREDYRAMIEANLLGAITATEVFLEQLRDGGGDLVNISSVAGRTARATNGVYAATKWGINGWSESLRQELLPDVRVTLIEPGVVDTDLASHITDDATREAVQKGYDAATVTPAEVAEIIAFVLARPRHLVINEVLLRPADQLG</sequence>
<dbReference type="PRINTS" id="PR00081">
    <property type="entry name" value="GDHRDH"/>
</dbReference>
<comment type="caution">
    <text evidence="5">The sequence shown here is derived from an EMBL/GenBank/DDBJ whole genome shotgun (WGS) entry which is preliminary data.</text>
</comment>
<dbReference type="SUPFAM" id="SSF51735">
    <property type="entry name" value="NAD(P)-binding Rossmann-fold domains"/>
    <property type="match status" value="1"/>
</dbReference>
<name>A0ABW4PY77_9MICO</name>
<comment type="similarity">
    <text evidence="1 3">Belongs to the short-chain dehydrogenases/reductases (SDR) family.</text>
</comment>
<dbReference type="EMBL" id="JBHUFL010000003">
    <property type="protein sequence ID" value="MFD1835798.1"/>
    <property type="molecule type" value="Genomic_DNA"/>
</dbReference>
<dbReference type="Pfam" id="PF00106">
    <property type="entry name" value="adh_short"/>
    <property type="match status" value="1"/>
</dbReference>
<accession>A0ABW4PY77</accession>
<evidence type="ECO:0000256" key="2">
    <source>
        <dbReference type="ARBA" id="ARBA00023002"/>
    </source>
</evidence>
<proteinExistence type="inferred from homology"/>
<evidence type="ECO:0000256" key="3">
    <source>
        <dbReference type="RuleBase" id="RU000363"/>
    </source>
</evidence>
<evidence type="ECO:0000313" key="6">
    <source>
        <dbReference type="Proteomes" id="UP001597280"/>
    </source>
</evidence>
<dbReference type="SMART" id="SM00822">
    <property type="entry name" value="PKS_KR"/>
    <property type="match status" value="1"/>
</dbReference>